<evidence type="ECO:0000313" key="3">
    <source>
        <dbReference type="Proteomes" id="UP001500994"/>
    </source>
</evidence>
<evidence type="ECO:0000256" key="1">
    <source>
        <dbReference type="SAM" id="MobiDB-lite"/>
    </source>
</evidence>
<name>A0ABN3SEN6_9ACTN</name>
<feature type="compositionally biased region" description="Polar residues" evidence="1">
    <location>
        <begin position="13"/>
        <end position="23"/>
    </location>
</feature>
<feature type="region of interest" description="Disordered" evidence="1">
    <location>
        <begin position="1"/>
        <end position="23"/>
    </location>
</feature>
<proteinExistence type="predicted"/>
<dbReference type="EMBL" id="BAAARK010000019">
    <property type="protein sequence ID" value="GAA2675272.1"/>
    <property type="molecule type" value="Genomic_DNA"/>
</dbReference>
<comment type="caution">
    <text evidence="2">The sequence shown here is derived from an EMBL/GenBank/DDBJ whole genome shotgun (WGS) entry which is preliminary data.</text>
</comment>
<sequence>MAYRRKLPAATAPYNTPRSPCSWSVPSGSVRVRADGKAPEPKVRVRWAPSIYHPSG</sequence>
<organism evidence="2 3">
    <name type="scientific">Streptomyces lunalinharesii</name>
    <dbReference type="NCBI Taxonomy" id="333384"/>
    <lineage>
        <taxon>Bacteria</taxon>
        <taxon>Bacillati</taxon>
        <taxon>Actinomycetota</taxon>
        <taxon>Actinomycetes</taxon>
        <taxon>Kitasatosporales</taxon>
        <taxon>Streptomycetaceae</taxon>
        <taxon>Streptomyces</taxon>
    </lineage>
</organism>
<protein>
    <submittedName>
        <fullName evidence="2">Uncharacterized protein</fullName>
    </submittedName>
</protein>
<dbReference type="Proteomes" id="UP001500994">
    <property type="component" value="Unassembled WGS sequence"/>
</dbReference>
<keyword evidence="3" id="KW-1185">Reference proteome</keyword>
<gene>
    <name evidence="2" type="ORF">GCM10009864_53140</name>
</gene>
<evidence type="ECO:0000313" key="2">
    <source>
        <dbReference type="EMBL" id="GAA2675272.1"/>
    </source>
</evidence>
<accession>A0ABN3SEN6</accession>
<reference evidence="2 3" key="1">
    <citation type="journal article" date="2019" name="Int. J. Syst. Evol. Microbiol.">
        <title>The Global Catalogue of Microorganisms (GCM) 10K type strain sequencing project: providing services to taxonomists for standard genome sequencing and annotation.</title>
        <authorList>
            <consortium name="The Broad Institute Genomics Platform"/>
            <consortium name="The Broad Institute Genome Sequencing Center for Infectious Disease"/>
            <person name="Wu L."/>
            <person name="Ma J."/>
        </authorList>
    </citation>
    <scope>NUCLEOTIDE SEQUENCE [LARGE SCALE GENOMIC DNA]</scope>
    <source>
        <strain evidence="2 3">JCM 16374</strain>
    </source>
</reference>